<proteinExistence type="predicted"/>
<comment type="caution">
    <text evidence="7">The sequence shown here is derived from an EMBL/GenBank/DDBJ whole genome shotgun (WGS) entry which is preliminary data.</text>
</comment>
<dbReference type="InterPro" id="IPR009011">
    <property type="entry name" value="Man6P_isomerase_rcpt-bd_dom_sf"/>
</dbReference>
<dbReference type="Gene3D" id="2.70.130.10">
    <property type="entry name" value="Mannose-6-phosphate receptor binding domain"/>
    <property type="match status" value="1"/>
</dbReference>
<dbReference type="AlphaFoldDB" id="A0A2R6S725"/>
<keyword evidence="3" id="KW-0732">Signal</keyword>
<dbReference type="STRING" id="98765.A0A2R6S725"/>
<sequence length="116" mass="12883">MISEAPTKGILVTFHGPSYPDPFTNEETPQSFNIRVFCDTDASDPTFKSYDGKDTWVEWTHNAGCALGINPGQPPKTNPDPENDGDDIPESSVGSGIGYFFLLYVSILYRKYKMQP</sequence>
<accession>A0A2R6S725</accession>
<evidence type="ECO:0000256" key="6">
    <source>
        <dbReference type="SAM" id="MobiDB-lite"/>
    </source>
</evidence>
<protein>
    <submittedName>
        <fullName evidence="7">Uncharacterized protein</fullName>
    </submittedName>
</protein>
<comment type="subcellular location">
    <subcellularLocation>
        <location evidence="1">Membrane</location>
        <topology evidence="1">Single-pass membrane protein</topology>
    </subcellularLocation>
</comment>
<keyword evidence="4" id="KW-1133">Transmembrane helix</keyword>
<dbReference type="InterPro" id="IPR018939">
    <property type="entry name" value="Autophagy-rel_prot_27"/>
</dbReference>
<evidence type="ECO:0000256" key="2">
    <source>
        <dbReference type="ARBA" id="ARBA00022692"/>
    </source>
</evidence>
<keyword evidence="2" id="KW-0812">Transmembrane</keyword>
<evidence type="ECO:0000256" key="4">
    <source>
        <dbReference type="ARBA" id="ARBA00022989"/>
    </source>
</evidence>
<evidence type="ECO:0000256" key="1">
    <source>
        <dbReference type="ARBA" id="ARBA00004167"/>
    </source>
</evidence>
<evidence type="ECO:0000313" key="7">
    <source>
        <dbReference type="EMBL" id="PSS38052.1"/>
    </source>
</evidence>
<organism evidence="7 8">
    <name type="scientific">Hermanssonia centrifuga</name>
    <dbReference type="NCBI Taxonomy" id="98765"/>
    <lineage>
        <taxon>Eukaryota</taxon>
        <taxon>Fungi</taxon>
        <taxon>Dikarya</taxon>
        <taxon>Basidiomycota</taxon>
        <taxon>Agaricomycotina</taxon>
        <taxon>Agaricomycetes</taxon>
        <taxon>Polyporales</taxon>
        <taxon>Meruliaceae</taxon>
        <taxon>Hermanssonia</taxon>
    </lineage>
</organism>
<evidence type="ECO:0000313" key="8">
    <source>
        <dbReference type="Proteomes" id="UP000186601"/>
    </source>
</evidence>
<gene>
    <name evidence="7" type="ORF">PHLCEN_2v137</name>
</gene>
<reference evidence="7 8" key="1">
    <citation type="submission" date="2018-02" db="EMBL/GenBank/DDBJ databases">
        <title>Genome sequence of the basidiomycete white-rot fungus Phlebia centrifuga.</title>
        <authorList>
            <person name="Granchi Z."/>
            <person name="Peng M."/>
            <person name="de Vries R.P."/>
            <person name="Hilden K."/>
            <person name="Makela M.R."/>
            <person name="Grigoriev I."/>
            <person name="Riley R."/>
        </authorList>
    </citation>
    <scope>NUCLEOTIDE SEQUENCE [LARGE SCALE GENOMIC DNA]</scope>
    <source>
        <strain evidence="7 8">FBCC195</strain>
    </source>
</reference>
<name>A0A2R6S725_9APHY</name>
<feature type="region of interest" description="Disordered" evidence="6">
    <location>
        <begin position="67"/>
        <end position="94"/>
    </location>
</feature>
<keyword evidence="8" id="KW-1185">Reference proteome</keyword>
<evidence type="ECO:0000256" key="3">
    <source>
        <dbReference type="ARBA" id="ARBA00022729"/>
    </source>
</evidence>
<keyword evidence="5" id="KW-0472">Membrane</keyword>
<dbReference type="Proteomes" id="UP000186601">
    <property type="component" value="Unassembled WGS sequence"/>
</dbReference>
<dbReference type="OrthoDB" id="29460at2759"/>
<evidence type="ECO:0000256" key="5">
    <source>
        <dbReference type="ARBA" id="ARBA00023136"/>
    </source>
</evidence>
<dbReference type="EMBL" id="MLYV02000010">
    <property type="protein sequence ID" value="PSS38052.1"/>
    <property type="molecule type" value="Genomic_DNA"/>
</dbReference>
<dbReference type="GO" id="GO:0016020">
    <property type="term" value="C:membrane"/>
    <property type="evidence" value="ECO:0007669"/>
    <property type="project" value="UniProtKB-SubCell"/>
</dbReference>
<dbReference type="Pfam" id="PF09451">
    <property type="entry name" value="ATG27"/>
    <property type="match status" value="1"/>
</dbReference>